<dbReference type="Pfam" id="PF07022">
    <property type="entry name" value="Phage_CI_repr"/>
    <property type="match status" value="1"/>
</dbReference>
<evidence type="ECO:0000259" key="1">
    <source>
        <dbReference type="PROSITE" id="PS50943"/>
    </source>
</evidence>
<sequence>MQENNSQNANNVIKRLKSLLKVKTDIELSELLNIKPNTISTWKKRNSLDYETIISICELYELDLNALFLDKKPVTCATSQTPLISREVQFQYASGADRENLMEIVPKFSFPFLTSHNTLAFQVVSSNMYPVLVENSFVLCEESSLESIKDGQIALVVTNNKGIFLNRLEKSSFSEGHYSLRSENDFFTDITLLDQEIKECWVVRGVVSYDLNIDSRFQYVYDSFKKIDKFFKDKKSPI</sequence>
<name>A0A972FKK5_9FLAO</name>
<dbReference type="InterPro" id="IPR036286">
    <property type="entry name" value="LexA/Signal_pep-like_sf"/>
</dbReference>
<dbReference type="InterPro" id="IPR001387">
    <property type="entry name" value="Cro/C1-type_HTH"/>
</dbReference>
<dbReference type="InterPro" id="IPR015927">
    <property type="entry name" value="Peptidase_S24_S26A/B/C"/>
</dbReference>
<protein>
    <recommendedName>
        <fullName evidence="1">HTH cro/C1-type domain-containing protein</fullName>
    </recommendedName>
</protein>
<dbReference type="Pfam" id="PF00717">
    <property type="entry name" value="Peptidase_S24"/>
    <property type="match status" value="1"/>
</dbReference>
<dbReference type="GO" id="GO:0003677">
    <property type="term" value="F:DNA binding"/>
    <property type="evidence" value="ECO:0007669"/>
    <property type="project" value="InterPro"/>
</dbReference>
<dbReference type="InterPro" id="IPR010744">
    <property type="entry name" value="Phage_CI_N"/>
</dbReference>
<proteinExistence type="predicted"/>
<dbReference type="CDD" id="cd06462">
    <property type="entry name" value="Peptidase_S24_S26"/>
    <property type="match status" value="1"/>
</dbReference>
<comment type="caution">
    <text evidence="2">The sequence shown here is derived from an EMBL/GenBank/DDBJ whole genome shotgun (WGS) entry which is preliminary data.</text>
</comment>
<dbReference type="EMBL" id="JAAMPU010000100">
    <property type="protein sequence ID" value="NMH27392.1"/>
    <property type="molecule type" value="Genomic_DNA"/>
</dbReference>
<dbReference type="Proteomes" id="UP000712080">
    <property type="component" value="Unassembled WGS sequence"/>
</dbReference>
<keyword evidence="3" id="KW-1185">Reference proteome</keyword>
<dbReference type="GO" id="GO:0045892">
    <property type="term" value="P:negative regulation of DNA-templated transcription"/>
    <property type="evidence" value="ECO:0007669"/>
    <property type="project" value="InterPro"/>
</dbReference>
<dbReference type="RefSeq" id="WP_169526392.1">
    <property type="nucleotide sequence ID" value="NZ_JAAMPU010000100.1"/>
</dbReference>
<reference evidence="2" key="1">
    <citation type="submission" date="2020-02" db="EMBL/GenBank/DDBJ databases">
        <title>Flavobacterium sp. genome.</title>
        <authorList>
            <person name="Jung H.S."/>
            <person name="Baek J.H."/>
            <person name="Jeon C.O."/>
        </authorList>
    </citation>
    <scope>NUCLEOTIDE SEQUENCE</scope>
    <source>
        <strain evidence="2">SE-s28</strain>
    </source>
</reference>
<dbReference type="InterPro" id="IPR010982">
    <property type="entry name" value="Lambda_DNA-bd_dom_sf"/>
</dbReference>
<dbReference type="Gene3D" id="2.10.109.10">
    <property type="entry name" value="Umud Fragment, subunit A"/>
    <property type="match status" value="1"/>
</dbReference>
<evidence type="ECO:0000313" key="2">
    <source>
        <dbReference type="EMBL" id="NMH27392.1"/>
    </source>
</evidence>
<feature type="domain" description="HTH cro/C1-type" evidence="1">
    <location>
        <begin position="27"/>
        <end position="67"/>
    </location>
</feature>
<gene>
    <name evidence="2" type="ORF">G6047_05045</name>
</gene>
<dbReference type="Gene3D" id="1.10.260.40">
    <property type="entry name" value="lambda repressor-like DNA-binding domains"/>
    <property type="match status" value="1"/>
</dbReference>
<dbReference type="AlphaFoldDB" id="A0A972FKK5"/>
<accession>A0A972FKK5</accession>
<dbReference type="SUPFAM" id="SSF51306">
    <property type="entry name" value="LexA/Signal peptidase"/>
    <property type="match status" value="1"/>
</dbReference>
<dbReference type="PROSITE" id="PS50943">
    <property type="entry name" value="HTH_CROC1"/>
    <property type="match status" value="1"/>
</dbReference>
<organism evidence="2 3">
    <name type="scientific">Flavobacterium silvaticum</name>
    <dbReference type="NCBI Taxonomy" id="1852020"/>
    <lineage>
        <taxon>Bacteria</taxon>
        <taxon>Pseudomonadati</taxon>
        <taxon>Bacteroidota</taxon>
        <taxon>Flavobacteriia</taxon>
        <taxon>Flavobacteriales</taxon>
        <taxon>Flavobacteriaceae</taxon>
        <taxon>Flavobacterium</taxon>
    </lineage>
</organism>
<dbReference type="SUPFAM" id="SSF47413">
    <property type="entry name" value="lambda repressor-like DNA-binding domains"/>
    <property type="match status" value="1"/>
</dbReference>
<evidence type="ECO:0000313" key="3">
    <source>
        <dbReference type="Proteomes" id="UP000712080"/>
    </source>
</evidence>